<proteinExistence type="predicted"/>
<accession>A0A8S5V1R2</accession>
<dbReference type="EMBL" id="BK016182">
    <property type="protein sequence ID" value="DAG00661.1"/>
    <property type="molecule type" value="Genomic_DNA"/>
</dbReference>
<evidence type="ECO:0000313" key="1">
    <source>
        <dbReference type="EMBL" id="DAG00661.1"/>
    </source>
</evidence>
<reference evidence="1" key="1">
    <citation type="journal article" date="2021" name="Proc. Natl. Acad. Sci. U.S.A.">
        <title>A Catalog of Tens of Thousands of Viruses from Human Metagenomes Reveals Hidden Associations with Chronic Diseases.</title>
        <authorList>
            <person name="Tisza M.J."/>
            <person name="Buck C.B."/>
        </authorList>
    </citation>
    <scope>NUCLEOTIDE SEQUENCE</scope>
    <source>
        <strain evidence="1">CtJ2i1</strain>
    </source>
</reference>
<sequence length="31" mass="3424">MSGIMSCTEEIAVSPRAPILITKGYSLWTMH</sequence>
<name>A0A8S5V1R2_9CAUD</name>
<organism evidence="1">
    <name type="scientific">Myoviridae sp. ctJ2i1</name>
    <dbReference type="NCBI Taxonomy" id="2825079"/>
    <lineage>
        <taxon>Viruses</taxon>
        <taxon>Duplodnaviria</taxon>
        <taxon>Heunggongvirae</taxon>
        <taxon>Uroviricota</taxon>
        <taxon>Caudoviricetes</taxon>
    </lineage>
</organism>
<protein>
    <submittedName>
        <fullName evidence="1">Uncharacterized protein</fullName>
    </submittedName>
</protein>